<reference evidence="3 4" key="1">
    <citation type="journal article" date="2021" name="Comput. Struct. Biotechnol. J.">
        <title>De novo genome assembly of the potent medicinal plant Rehmannia glutinosa using nanopore technology.</title>
        <authorList>
            <person name="Ma L."/>
            <person name="Dong C."/>
            <person name="Song C."/>
            <person name="Wang X."/>
            <person name="Zheng X."/>
            <person name="Niu Y."/>
            <person name="Chen S."/>
            <person name="Feng W."/>
        </authorList>
    </citation>
    <scope>NUCLEOTIDE SEQUENCE [LARGE SCALE GENOMIC DNA]</scope>
    <source>
        <strain evidence="3">DH-2019</strain>
    </source>
</reference>
<evidence type="ECO:0000313" key="4">
    <source>
        <dbReference type="Proteomes" id="UP001318860"/>
    </source>
</evidence>
<feature type="repeat" description="PPR" evidence="2">
    <location>
        <begin position="613"/>
        <end position="647"/>
    </location>
</feature>
<dbReference type="InterPro" id="IPR011990">
    <property type="entry name" value="TPR-like_helical_dom_sf"/>
</dbReference>
<proteinExistence type="predicted"/>
<dbReference type="Proteomes" id="UP001318860">
    <property type="component" value="Unassembled WGS sequence"/>
</dbReference>
<sequence>MGEDIIKVSELINGDRRKWDEVLISRLFNPSEAKSIYSIPICSTRRGDRLVWHHSKNGKYQVKSGYKISRNLKECSDHTSSSSHRNRRIWKWLWALSVPTKIKNTTNQSPGLSLSHENKMKANEVWSPPAHGYVKTNSDALIMTDEGAGMGVVIHDDRGIVIETSYRFQSNLFDVEVAEALACRDDVFLARSLGLKNKTARNQIPFESDTMRNQWLRLLLIRCNTPSQPYISQVHHLRSLTSSLLHSRAPHVTPKPFVFSHHFTSSPELAVEPPKTPSDQATLLADIFATPGRSSDEIKLDLDLKNVVITYDLILSFLRNPDTDPDVAKRVFDWVLETQSEKLSSKSYNLMLGILVRGGFVKETWDMIGIMKKKGYGVVKGAFVKISERFQKDGLDDDVEKLKELYASGSASCKKTDGSKENAVDLDMNVRYSSDLVTRVLENLEMEPNKALIFFRWVQESGLFKHDERSFNAMARVLGDEDHSQKFWRKMIKDAVDLYEFAMIGANKPSAQDCIFLLKKIVVSKELDMDLFLKVVGVFKANGYVLTNANLDAVIKSLTSVGRMTECNKILVAMEEAGYVPSGSSRCKIAFKLSSGGKTDEALEFMNHVAAPDFRTWESLVKGYCVARDLDEASNSFRKMVEKEGPSCAGHALDVLIGTYCRKNRPVDAYKFVLEMYLSRTGSAEEATVFLQAMTVKRFPATPVFLRLFEAYFKAGRQNEAQNFLSKCPGYIKNHADVLNLFCSRNSRVTRNEAVSV</sequence>
<keyword evidence="1" id="KW-0677">Repeat</keyword>
<keyword evidence="4" id="KW-1185">Reference proteome</keyword>
<dbReference type="PANTHER" id="PTHR47003:SF3">
    <property type="entry name" value="SMALL RIBOSOMAL SUBUNIT PROTEIN MS81 (RPPR8)"/>
    <property type="match status" value="1"/>
</dbReference>
<organism evidence="3 4">
    <name type="scientific">Rehmannia glutinosa</name>
    <name type="common">Chinese foxglove</name>
    <dbReference type="NCBI Taxonomy" id="99300"/>
    <lineage>
        <taxon>Eukaryota</taxon>
        <taxon>Viridiplantae</taxon>
        <taxon>Streptophyta</taxon>
        <taxon>Embryophyta</taxon>
        <taxon>Tracheophyta</taxon>
        <taxon>Spermatophyta</taxon>
        <taxon>Magnoliopsida</taxon>
        <taxon>eudicotyledons</taxon>
        <taxon>Gunneridae</taxon>
        <taxon>Pentapetalae</taxon>
        <taxon>asterids</taxon>
        <taxon>lamiids</taxon>
        <taxon>Lamiales</taxon>
        <taxon>Orobanchaceae</taxon>
        <taxon>Rehmannieae</taxon>
        <taxon>Rehmannia</taxon>
    </lineage>
</organism>
<dbReference type="PANTHER" id="PTHR47003">
    <property type="entry name" value="OS01G0970900 PROTEIN"/>
    <property type="match status" value="1"/>
</dbReference>
<gene>
    <name evidence="3" type="ORF">DH2020_009187</name>
</gene>
<dbReference type="Pfam" id="PF01535">
    <property type="entry name" value="PPR"/>
    <property type="match status" value="2"/>
</dbReference>
<evidence type="ECO:0000313" key="3">
    <source>
        <dbReference type="EMBL" id="KAK6154939.1"/>
    </source>
</evidence>
<accession>A0ABR0X8U9</accession>
<dbReference type="EMBL" id="JABTTQ020000005">
    <property type="protein sequence ID" value="KAK6154939.1"/>
    <property type="molecule type" value="Genomic_DNA"/>
</dbReference>
<protein>
    <recommendedName>
        <fullName evidence="5">Pentatricopeptide repeat-containing protein</fullName>
    </recommendedName>
</protein>
<evidence type="ECO:0000256" key="2">
    <source>
        <dbReference type="PROSITE-ProRule" id="PRU00708"/>
    </source>
</evidence>
<dbReference type="InterPro" id="IPR002885">
    <property type="entry name" value="PPR_rpt"/>
</dbReference>
<feature type="repeat" description="PPR" evidence="2">
    <location>
        <begin position="344"/>
        <end position="378"/>
    </location>
</feature>
<comment type="caution">
    <text evidence="3">The sequence shown here is derived from an EMBL/GenBank/DDBJ whole genome shotgun (WGS) entry which is preliminary data.</text>
</comment>
<dbReference type="InterPro" id="IPR044578">
    <property type="entry name" value="BIR6-like"/>
</dbReference>
<evidence type="ECO:0008006" key="5">
    <source>
        <dbReference type="Google" id="ProtNLM"/>
    </source>
</evidence>
<dbReference type="PROSITE" id="PS51375">
    <property type="entry name" value="PPR"/>
    <property type="match status" value="2"/>
</dbReference>
<evidence type="ECO:0000256" key="1">
    <source>
        <dbReference type="ARBA" id="ARBA00022737"/>
    </source>
</evidence>
<dbReference type="Gene3D" id="1.25.40.10">
    <property type="entry name" value="Tetratricopeptide repeat domain"/>
    <property type="match status" value="1"/>
</dbReference>
<name>A0ABR0X8U9_REHGL</name>